<dbReference type="OrthoDB" id="273986at2"/>
<dbReference type="InterPro" id="IPR029063">
    <property type="entry name" value="SAM-dependent_MTases_sf"/>
</dbReference>
<dbReference type="CDD" id="cd02440">
    <property type="entry name" value="AdoMet_MTases"/>
    <property type="match status" value="1"/>
</dbReference>
<name>A0A518D7T4_9BACT</name>
<dbReference type="EMBL" id="CP036291">
    <property type="protein sequence ID" value="QDU87537.1"/>
    <property type="molecule type" value="Genomic_DNA"/>
</dbReference>
<proteinExistence type="predicted"/>
<dbReference type="EC" id="2.1.1.-" evidence="1"/>
<organism evidence="1 2">
    <name type="scientific">Pirellulimonas nuda</name>
    <dbReference type="NCBI Taxonomy" id="2528009"/>
    <lineage>
        <taxon>Bacteria</taxon>
        <taxon>Pseudomonadati</taxon>
        <taxon>Planctomycetota</taxon>
        <taxon>Planctomycetia</taxon>
        <taxon>Pirellulales</taxon>
        <taxon>Lacipirellulaceae</taxon>
        <taxon>Pirellulimonas</taxon>
    </lineage>
</organism>
<keyword evidence="2" id="KW-1185">Reference proteome</keyword>
<dbReference type="InterPro" id="IPR027555">
    <property type="entry name" value="Mo5U34_MeTrfas-like"/>
</dbReference>
<reference evidence="1 2" key="1">
    <citation type="submission" date="2019-02" db="EMBL/GenBank/DDBJ databases">
        <title>Deep-cultivation of Planctomycetes and their phenomic and genomic characterization uncovers novel biology.</title>
        <authorList>
            <person name="Wiegand S."/>
            <person name="Jogler M."/>
            <person name="Boedeker C."/>
            <person name="Pinto D."/>
            <person name="Vollmers J."/>
            <person name="Rivas-Marin E."/>
            <person name="Kohn T."/>
            <person name="Peeters S.H."/>
            <person name="Heuer A."/>
            <person name="Rast P."/>
            <person name="Oberbeckmann S."/>
            <person name="Bunk B."/>
            <person name="Jeske O."/>
            <person name="Meyerdierks A."/>
            <person name="Storesund J.E."/>
            <person name="Kallscheuer N."/>
            <person name="Luecker S."/>
            <person name="Lage O.M."/>
            <person name="Pohl T."/>
            <person name="Merkel B.J."/>
            <person name="Hornburger P."/>
            <person name="Mueller R.-W."/>
            <person name="Bruemmer F."/>
            <person name="Labrenz M."/>
            <person name="Spormann A.M."/>
            <person name="Op den Camp H."/>
            <person name="Overmann J."/>
            <person name="Amann R."/>
            <person name="Jetten M.S.M."/>
            <person name="Mascher T."/>
            <person name="Medema M.H."/>
            <person name="Devos D.P."/>
            <person name="Kaster A.-K."/>
            <person name="Ovreas L."/>
            <person name="Rohde M."/>
            <person name="Galperin M.Y."/>
            <person name="Jogler C."/>
        </authorList>
    </citation>
    <scope>NUCLEOTIDE SEQUENCE [LARGE SCALE GENOMIC DNA]</scope>
    <source>
        <strain evidence="1 2">Pla175</strain>
    </source>
</reference>
<dbReference type="KEGG" id="pnd:Pla175_08990"/>
<dbReference type="Gene3D" id="3.40.50.150">
    <property type="entry name" value="Vaccinia Virus protein VP39"/>
    <property type="match status" value="1"/>
</dbReference>
<evidence type="ECO:0000313" key="1">
    <source>
        <dbReference type="EMBL" id="QDU87537.1"/>
    </source>
</evidence>
<dbReference type="GO" id="GO:0032259">
    <property type="term" value="P:methylation"/>
    <property type="evidence" value="ECO:0007669"/>
    <property type="project" value="UniProtKB-KW"/>
</dbReference>
<dbReference type="Pfam" id="PF08003">
    <property type="entry name" value="Methyltransf_9"/>
    <property type="match status" value="1"/>
</dbReference>
<accession>A0A518D7T4</accession>
<keyword evidence="1" id="KW-0489">Methyltransferase</keyword>
<protein>
    <submittedName>
        <fullName evidence="1">tRNA (Mo5U34)-methyltransferase</fullName>
        <ecNumber evidence="1">2.1.1.-</ecNumber>
    </submittedName>
</protein>
<dbReference type="GO" id="GO:0008168">
    <property type="term" value="F:methyltransferase activity"/>
    <property type="evidence" value="ECO:0007669"/>
    <property type="project" value="UniProtKB-KW"/>
</dbReference>
<gene>
    <name evidence="1" type="primary">cmoB</name>
    <name evidence="1" type="ORF">Pla175_08990</name>
</gene>
<keyword evidence="1" id="KW-0808">Transferase</keyword>
<dbReference type="RefSeq" id="WP_145281498.1">
    <property type="nucleotide sequence ID" value="NZ_CP036291.1"/>
</dbReference>
<sequence length="270" mass="29722">MDAPRPAAAPAGFSAESTFKGVLWHQRWEMFDGVTVPGRNDVATLCDAVKLPADLTGKRVLDVGAWNGCFSFECERRGAREVVAMSLEDPEETGFNRLKHALDSDVQYLTGSVYTLSPEQLGTFDVVLFLGVLYHLRYPLLAIDRLRGVSAGDVYVETHVVDNHKWLRGPWAKLTQLVGGSTLRATPLWRQYREFELHKDDQSNWFGPNVSAVVEAFDSAGFKTSHTGSWQSRAGFLAKACPIPERLLGHTYEGCDANTAVVGLESCAAS</sequence>
<evidence type="ECO:0000313" key="2">
    <source>
        <dbReference type="Proteomes" id="UP000317429"/>
    </source>
</evidence>
<dbReference type="AlphaFoldDB" id="A0A518D7T4"/>
<dbReference type="Proteomes" id="UP000317429">
    <property type="component" value="Chromosome"/>
</dbReference>
<dbReference type="SUPFAM" id="SSF53335">
    <property type="entry name" value="S-adenosyl-L-methionine-dependent methyltransferases"/>
    <property type="match status" value="1"/>
</dbReference>